<dbReference type="EMBL" id="MLCO01000094">
    <property type="protein sequence ID" value="ONG53799.1"/>
    <property type="molecule type" value="Genomic_DNA"/>
</dbReference>
<comment type="similarity">
    <text evidence="1">Belongs to the short-chain dehydrogenases/reductases (SDR) family.</text>
</comment>
<keyword evidence="4" id="KW-1185">Reference proteome</keyword>
<dbReference type="PANTHER" id="PTHR42760">
    <property type="entry name" value="SHORT-CHAIN DEHYDROGENASES/REDUCTASES FAMILY MEMBER"/>
    <property type="match status" value="1"/>
</dbReference>
<dbReference type="InterPro" id="IPR036291">
    <property type="entry name" value="NAD(P)-bd_dom_sf"/>
</dbReference>
<dbReference type="AlphaFoldDB" id="A0A1V2H4J6"/>
<reference evidence="3 4" key="1">
    <citation type="submission" date="2016-10" db="EMBL/GenBank/DDBJ databases">
        <title>Draft Genome sequence of Roseomonas sp. strain M3.</title>
        <authorList>
            <person name="Subhash Y."/>
            <person name="Lee S."/>
        </authorList>
    </citation>
    <scope>NUCLEOTIDE SEQUENCE [LARGE SCALE GENOMIC DNA]</scope>
    <source>
        <strain evidence="3 4">M3</strain>
    </source>
</reference>
<dbReference type="InterPro" id="IPR002347">
    <property type="entry name" value="SDR_fam"/>
</dbReference>
<evidence type="ECO:0008006" key="5">
    <source>
        <dbReference type="Google" id="ProtNLM"/>
    </source>
</evidence>
<dbReference type="Proteomes" id="UP000188879">
    <property type="component" value="Unassembled WGS sequence"/>
</dbReference>
<dbReference type="SUPFAM" id="SSF51735">
    <property type="entry name" value="NAD(P)-binding Rossmann-fold domains"/>
    <property type="match status" value="1"/>
</dbReference>
<evidence type="ECO:0000313" key="3">
    <source>
        <dbReference type="EMBL" id="ONG53799.1"/>
    </source>
</evidence>
<name>A0A1V2H4J6_9PROT</name>
<comment type="caution">
    <text evidence="3">The sequence shown here is derived from an EMBL/GenBank/DDBJ whole genome shotgun (WGS) entry which is preliminary data.</text>
</comment>
<sequence length="241" mass="24581">MAAGAFSLQGRRVLVTGAAGGIGRATVRLAVEQGAQVIAVDLAAAGEIAARCGLAEADCQRLDTSDRAAVEGFVAGAGRIDGLVDTAAICPADDWMAPDWDEALQRVLAVNVGGPINLARALLPAMAAQGGGRMVFCGSIAGWMGGIVSGPHYAFSKGGLHAFIRWLARRAAPQGVLVNAVAPGPVETAMTEGRGYRPENYPLGRMAQPEEIAATAVFLLGPGAGYAAGAVFDINGATHFR</sequence>
<gene>
    <name evidence="3" type="ORF">BKE38_11465</name>
</gene>
<dbReference type="Gene3D" id="3.40.50.720">
    <property type="entry name" value="NAD(P)-binding Rossmann-like Domain"/>
    <property type="match status" value="1"/>
</dbReference>
<protein>
    <recommendedName>
        <fullName evidence="5">Short-chain dehydrogenase</fullName>
    </recommendedName>
</protein>
<dbReference type="CDD" id="cd05233">
    <property type="entry name" value="SDR_c"/>
    <property type="match status" value="1"/>
</dbReference>
<dbReference type="Pfam" id="PF13561">
    <property type="entry name" value="adh_short_C2"/>
    <property type="match status" value="1"/>
</dbReference>
<dbReference type="RefSeq" id="WP_076957511.1">
    <property type="nucleotide sequence ID" value="NZ_MLCO01000094.1"/>
</dbReference>
<keyword evidence="2" id="KW-0560">Oxidoreductase</keyword>
<evidence type="ECO:0000256" key="1">
    <source>
        <dbReference type="ARBA" id="ARBA00006484"/>
    </source>
</evidence>
<dbReference type="PRINTS" id="PR00081">
    <property type="entry name" value="GDHRDH"/>
</dbReference>
<dbReference type="GO" id="GO:0016616">
    <property type="term" value="F:oxidoreductase activity, acting on the CH-OH group of donors, NAD or NADP as acceptor"/>
    <property type="evidence" value="ECO:0007669"/>
    <property type="project" value="TreeGrafter"/>
</dbReference>
<evidence type="ECO:0000256" key="2">
    <source>
        <dbReference type="ARBA" id="ARBA00023002"/>
    </source>
</evidence>
<accession>A0A1V2H4J6</accession>
<proteinExistence type="inferred from homology"/>
<organism evidence="3 4">
    <name type="scientific">Teichococcus deserti</name>
    <dbReference type="NCBI Taxonomy" id="1817963"/>
    <lineage>
        <taxon>Bacteria</taxon>
        <taxon>Pseudomonadati</taxon>
        <taxon>Pseudomonadota</taxon>
        <taxon>Alphaproteobacteria</taxon>
        <taxon>Acetobacterales</taxon>
        <taxon>Roseomonadaceae</taxon>
        <taxon>Roseomonas</taxon>
    </lineage>
</organism>
<evidence type="ECO:0000313" key="4">
    <source>
        <dbReference type="Proteomes" id="UP000188879"/>
    </source>
</evidence>
<dbReference type="PANTHER" id="PTHR42760:SF133">
    <property type="entry name" value="3-OXOACYL-[ACYL-CARRIER-PROTEIN] REDUCTASE"/>
    <property type="match status" value="1"/>
</dbReference>